<reference evidence="1 2" key="1">
    <citation type="journal article" date="2014" name="Am. J. Bot.">
        <title>Genome assembly and annotation for red clover (Trifolium pratense; Fabaceae).</title>
        <authorList>
            <person name="Istvanek J."/>
            <person name="Jaros M."/>
            <person name="Krenek A."/>
            <person name="Repkova J."/>
        </authorList>
    </citation>
    <scope>NUCLEOTIDE SEQUENCE [LARGE SCALE GENOMIC DNA]</scope>
    <source>
        <strain evidence="2">cv. Tatra</strain>
        <tissue evidence="1">Young leaves</tissue>
    </source>
</reference>
<protein>
    <submittedName>
        <fullName evidence="1">Uncharacterized protein</fullName>
    </submittedName>
</protein>
<dbReference type="Proteomes" id="UP000236291">
    <property type="component" value="Unassembled WGS sequence"/>
</dbReference>
<dbReference type="AlphaFoldDB" id="A0A2K3KFZ9"/>
<organism evidence="1 2">
    <name type="scientific">Trifolium pratense</name>
    <name type="common">Red clover</name>
    <dbReference type="NCBI Taxonomy" id="57577"/>
    <lineage>
        <taxon>Eukaryota</taxon>
        <taxon>Viridiplantae</taxon>
        <taxon>Streptophyta</taxon>
        <taxon>Embryophyta</taxon>
        <taxon>Tracheophyta</taxon>
        <taxon>Spermatophyta</taxon>
        <taxon>Magnoliopsida</taxon>
        <taxon>eudicotyledons</taxon>
        <taxon>Gunneridae</taxon>
        <taxon>Pentapetalae</taxon>
        <taxon>rosids</taxon>
        <taxon>fabids</taxon>
        <taxon>Fabales</taxon>
        <taxon>Fabaceae</taxon>
        <taxon>Papilionoideae</taxon>
        <taxon>50 kb inversion clade</taxon>
        <taxon>NPAAA clade</taxon>
        <taxon>Hologalegina</taxon>
        <taxon>IRL clade</taxon>
        <taxon>Trifolieae</taxon>
        <taxon>Trifolium</taxon>
    </lineage>
</organism>
<proteinExistence type="predicted"/>
<reference evidence="1 2" key="2">
    <citation type="journal article" date="2017" name="Front. Plant Sci.">
        <title>Gene Classification and Mining of Molecular Markers Useful in Red Clover (Trifolium pratense) Breeding.</title>
        <authorList>
            <person name="Istvanek J."/>
            <person name="Dluhosova J."/>
            <person name="Dluhos P."/>
            <person name="Patkova L."/>
            <person name="Nedelnik J."/>
            <person name="Repkova J."/>
        </authorList>
    </citation>
    <scope>NUCLEOTIDE SEQUENCE [LARGE SCALE GENOMIC DNA]</scope>
    <source>
        <strain evidence="2">cv. Tatra</strain>
        <tissue evidence="1">Young leaves</tissue>
    </source>
</reference>
<sequence length="103" mass="11248">MLSLFIFIYTIFFSFFFSSILFSDSPSLCRPTLLAGQPHSPTTLSPSFLSLFLCCLSHCLSLDQSPSSVSPPSTSTIIVVLLHHRPPPPPLSSSIADGYRSQI</sequence>
<dbReference type="EMBL" id="ASHM01095117">
    <property type="protein sequence ID" value="PNX65216.1"/>
    <property type="molecule type" value="Genomic_DNA"/>
</dbReference>
<accession>A0A2K3KFZ9</accession>
<gene>
    <name evidence="1" type="ORF">L195_g054430</name>
</gene>
<evidence type="ECO:0000313" key="2">
    <source>
        <dbReference type="Proteomes" id="UP000236291"/>
    </source>
</evidence>
<evidence type="ECO:0000313" key="1">
    <source>
        <dbReference type="EMBL" id="PNX65216.1"/>
    </source>
</evidence>
<comment type="caution">
    <text evidence="1">The sequence shown here is derived from an EMBL/GenBank/DDBJ whole genome shotgun (WGS) entry which is preliminary data.</text>
</comment>
<name>A0A2K3KFZ9_TRIPR</name>